<evidence type="ECO:0000256" key="3">
    <source>
        <dbReference type="ARBA" id="ARBA00045001"/>
    </source>
</evidence>
<dbReference type="AlphaFoldDB" id="A0A845V0F9"/>
<organism evidence="6 7">
    <name type="scientific">Wenzhouxiangella limi</name>
    <dbReference type="NCBI Taxonomy" id="2707351"/>
    <lineage>
        <taxon>Bacteria</taxon>
        <taxon>Pseudomonadati</taxon>
        <taxon>Pseudomonadota</taxon>
        <taxon>Gammaproteobacteria</taxon>
        <taxon>Chromatiales</taxon>
        <taxon>Wenzhouxiangellaceae</taxon>
        <taxon>Wenzhouxiangella</taxon>
    </lineage>
</organism>
<dbReference type="EMBL" id="JAAGSC010000031">
    <property type="protein sequence ID" value="NDY94776.1"/>
    <property type="molecule type" value="Genomic_DNA"/>
</dbReference>
<dbReference type="Pfam" id="PF13801">
    <property type="entry name" value="Metal_resist"/>
    <property type="match status" value="1"/>
</dbReference>
<evidence type="ECO:0000256" key="5">
    <source>
        <dbReference type="SAM" id="SignalP"/>
    </source>
</evidence>
<feature type="signal peptide" evidence="5">
    <location>
        <begin position="1"/>
        <end position="29"/>
    </location>
</feature>
<dbReference type="InterPro" id="IPR025961">
    <property type="entry name" value="Metal_resist"/>
</dbReference>
<dbReference type="RefSeq" id="WP_164210160.1">
    <property type="nucleotide sequence ID" value="NZ_JAAGSC010000031.1"/>
</dbReference>
<reference evidence="6 7" key="1">
    <citation type="submission" date="2020-02" db="EMBL/GenBank/DDBJ databases">
        <authorList>
            <person name="Zhang X.-Y."/>
        </authorList>
    </citation>
    <scope>NUCLEOTIDE SEQUENCE [LARGE SCALE GENOMIC DNA]</scope>
    <source>
        <strain evidence="6 7">C33</strain>
    </source>
</reference>
<dbReference type="Gene3D" id="1.20.120.1490">
    <property type="match status" value="1"/>
</dbReference>
<sequence>MKTQTPVLSKLTLALALVGSLAITSNALAQGHPDPVPRLSERLSLTTEQETEIQALYQAHRRDKREQGRENRAERRQARVMLREEIRALLDDEQAQKFDAMAQRGAQGRRGGRRDRMDERGGGRGKHRPDGNS</sequence>
<evidence type="ECO:0000256" key="1">
    <source>
        <dbReference type="ARBA" id="ARBA00044945"/>
    </source>
</evidence>
<keyword evidence="7" id="KW-1185">Reference proteome</keyword>
<evidence type="ECO:0000256" key="2">
    <source>
        <dbReference type="ARBA" id="ARBA00044983"/>
    </source>
</evidence>
<name>A0A845V0F9_9GAMM</name>
<gene>
    <name evidence="6" type="ORF">G3I74_03430</name>
</gene>
<evidence type="ECO:0000313" key="7">
    <source>
        <dbReference type="Proteomes" id="UP000484885"/>
    </source>
</evidence>
<keyword evidence="5" id="KW-0732">Signal</keyword>
<protein>
    <recommendedName>
        <fullName evidence="2">Signaling pathway modulator ZraP</fullName>
    </recommendedName>
    <alternativeName>
        <fullName evidence="3">Zinc resistance-associated protein</fullName>
    </alternativeName>
</protein>
<proteinExistence type="inferred from homology"/>
<feature type="chain" id="PRO_5032628850" description="Signaling pathway modulator ZraP" evidence="5">
    <location>
        <begin position="30"/>
        <end position="133"/>
    </location>
</feature>
<evidence type="ECO:0000313" key="6">
    <source>
        <dbReference type="EMBL" id="NDY94776.1"/>
    </source>
</evidence>
<accession>A0A845V0F9</accession>
<comment type="caution">
    <text evidence="6">The sequence shown here is derived from an EMBL/GenBank/DDBJ whole genome shotgun (WGS) entry which is preliminary data.</text>
</comment>
<feature type="compositionally biased region" description="Basic and acidic residues" evidence="4">
    <location>
        <begin position="114"/>
        <end position="133"/>
    </location>
</feature>
<comment type="similarity">
    <text evidence="1">Belongs to the ZraP family.</text>
</comment>
<dbReference type="Proteomes" id="UP000484885">
    <property type="component" value="Unassembled WGS sequence"/>
</dbReference>
<evidence type="ECO:0000256" key="4">
    <source>
        <dbReference type="SAM" id="MobiDB-lite"/>
    </source>
</evidence>
<feature type="region of interest" description="Disordered" evidence="4">
    <location>
        <begin position="91"/>
        <end position="133"/>
    </location>
</feature>